<keyword evidence="6" id="KW-1185">Reference proteome</keyword>
<dbReference type="PROSITE" id="PS50853">
    <property type="entry name" value="FN3"/>
    <property type="match status" value="1"/>
</dbReference>
<evidence type="ECO:0000313" key="5">
    <source>
        <dbReference type="EMBL" id="CAN94167.1"/>
    </source>
</evidence>
<dbReference type="HOGENOM" id="CLU_373796_0_0_7"/>
<dbReference type="Gene3D" id="2.60.40.10">
    <property type="entry name" value="Immunoglobulins"/>
    <property type="match status" value="1"/>
</dbReference>
<feature type="compositionally biased region" description="Low complexity" evidence="2">
    <location>
        <begin position="373"/>
        <end position="383"/>
    </location>
</feature>
<reference evidence="5 6" key="1">
    <citation type="journal article" date="2007" name="Nat. Biotechnol.">
        <title>Complete genome sequence of the myxobacterium Sorangium cellulosum.</title>
        <authorList>
            <person name="Schneiker S."/>
            <person name="Perlova O."/>
            <person name="Kaiser O."/>
            <person name="Gerth K."/>
            <person name="Alici A."/>
            <person name="Altmeyer M.O."/>
            <person name="Bartels D."/>
            <person name="Bekel T."/>
            <person name="Beyer S."/>
            <person name="Bode E."/>
            <person name="Bode H.B."/>
            <person name="Bolten C.J."/>
            <person name="Choudhuri J.V."/>
            <person name="Doss S."/>
            <person name="Elnakady Y.A."/>
            <person name="Frank B."/>
            <person name="Gaigalat L."/>
            <person name="Goesmann A."/>
            <person name="Groeger C."/>
            <person name="Gross F."/>
            <person name="Jelsbak L."/>
            <person name="Jelsbak L."/>
            <person name="Kalinowski J."/>
            <person name="Kegler C."/>
            <person name="Knauber T."/>
            <person name="Konietzny S."/>
            <person name="Kopp M."/>
            <person name="Krause L."/>
            <person name="Krug D."/>
            <person name="Linke B."/>
            <person name="Mahmud T."/>
            <person name="Martinez-Arias R."/>
            <person name="McHardy A.C."/>
            <person name="Merai M."/>
            <person name="Meyer F."/>
            <person name="Mormann S."/>
            <person name="Munoz-Dorado J."/>
            <person name="Perez J."/>
            <person name="Pradella S."/>
            <person name="Rachid S."/>
            <person name="Raddatz G."/>
            <person name="Rosenau F."/>
            <person name="Rueckert C."/>
            <person name="Sasse F."/>
            <person name="Scharfe M."/>
            <person name="Schuster S.C."/>
            <person name="Suen G."/>
            <person name="Treuner-Lange A."/>
            <person name="Velicer G.J."/>
            <person name="Vorholter F.-J."/>
            <person name="Weissman K.J."/>
            <person name="Welch R.D."/>
            <person name="Wenzel S.C."/>
            <person name="Whitworth D.E."/>
            <person name="Wilhelm S."/>
            <person name="Wittmann C."/>
            <person name="Bloecker H."/>
            <person name="Puehler A."/>
            <person name="Mueller R."/>
        </authorList>
    </citation>
    <scope>NUCLEOTIDE SEQUENCE [LARGE SCALE GENOMIC DNA]</scope>
    <source>
        <strain evidence="6">So ce56</strain>
    </source>
</reference>
<feature type="compositionally biased region" description="Polar residues" evidence="2">
    <location>
        <begin position="53"/>
        <end position="73"/>
    </location>
</feature>
<evidence type="ECO:0000256" key="1">
    <source>
        <dbReference type="ARBA" id="ARBA00006865"/>
    </source>
</evidence>
<dbReference type="SUPFAM" id="SSF49384">
    <property type="entry name" value="Carbohydrate-binding domain"/>
    <property type="match status" value="1"/>
</dbReference>
<dbReference type="SUPFAM" id="SSF49899">
    <property type="entry name" value="Concanavalin A-like lectins/glucanases"/>
    <property type="match status" value="1"/>
</dbReference>
<dbReference type="InterPro" id="IPR008965">
    <property type="entry name" value="CBM2/CBM3_carb-bd_dom_sf"/>
</dbReference>
<dbReference type="PROSITE" id="PS51762">
    <property type="entry name" value="GH16_2"/>
    <property type="match status" value="1"/>
</dbReference>
<dbReference type="InterPro" id="IPR003961">
    <property type="entry name" value="FN3_dom"/>
</dbReference>
<dbReference type="GO" id="GO:0004553">
    <property type="term" value="F:hydrolase activity, hydrolyzing O-glycosyl compounds"/>
    <property type="evidence" value="ECO:0007669"/>
    <property type="project" value="InterPro"/>
</dbReference>
<dbReference type="GO" id="GO:0005975">
    <property type="term" value="P:carbohydrate metabolic process"/>
    <property type="evidence" value="ECO:0007669"/>
    <property type="project" value="InterPro"/>
</dbReference>
<dbReference type="InterPro" id="IPR000757">
    <property type="entry name" value="Beta-glucanase-like"/>
</dbReference>
<dbReference type="InterPro" id="IPR036116">
    <property type="entry name" value="FN3_sf"/>
</dbReference>
<dbReference type="Pfam" id="PF00041">
    <property type="entry name" value="fn3"/>
    <property type="match status" value="1"/>
</dbReference>
<organism evidence="5 6">
    <name type="scientific">Sorangium cellulosum (strain So ce56)</name>
    <name type="common">Polyangium cellulosum (strain So ce56)</name>
    <dbReference type="NCBI Taxonomy" id="448385"/>
    <lineage>
        <taxon>Bacteria</taxon>
        <taxon>Pseudomonadati</taxon>
        <taxon>Myxococcota</taxon>
        <taxon>Polyangia</taxon>
        <taxon>Polyangiales</taxon>
        <taxon>Polyangiaceae</taxon>
        <taxon>Sorangium</taxon>
    </lineage>
</organism>
<dbReference type="Gene3D" id="2.60.40.710">
    <property type="entry name" value="Endoglucanase-like"/>
    <property type="match status" value="1"/>
</dbReference>
<dbReference type="SUPFAM" id="SSF49265">
    <property type="entry name" value="Fibronectin type III"/>
    <property type="match status" value="1"/>
</dbReference>
<dbReference type="STRING" id="448385.sce4006"/>
<feature type="domain" description="Fibronectin type-III" evidence="3">
    <location>
        <begin position="386"/>
        <end position="477"/>
    </location>
</feature>
<proteinExistence type="inferred from homology"/>
<dbReference type="CDD" id="cd00413">
    <property type="entry name" value="Glyco_hydrolase_16"/>
    <property type="match status" value="1"/>
</dbReference>
<gene>
    <name evidence="5" type="ordered locus">sce4006</name>
</gene>
<dbReference type="EMBL" id="AM746676">
    <property type="protein sequence ID" value="CAN94167.1"/>
    <property type="molecule type" value="Genomic_DNA"/>
</dbReference>
<feature type="compositionally biased region" description="Low complexity" evidence="2">
    <location>
        <begin position="36"/>
        <end position="51"/>
    </location>
</feature>
<dbReference type="Proteomes" id="UP000002139">
    <property type="component" value="Chromosome"/>
</dbReference>
<evidence type="ECO:0000313" key="6">
    <source>
        <dbReference type="Proteomes" id="UP000002139"/>
    </source>
</evidence>
<dbReference type="AlphaFoldDB" id="A9EQP9"/>
<dbReference type="InterPro" id="IPR001956">
    <property type="entry name" value="CBM3"/>
</dbReference>
<dbReference type="CAZy" id="CBM3">
    <property type="family name" value="Carbohydrate-Binding Module Family 3"/>
</dbReference>
<feature type="domain" description="GH16" evidence="4">
    <location>
        <begin position="467"/>
        <end position="717"/>
    </location>
</feature>
<dbReference type="InterPro" id="IPR013783">
    <property type="entry name" value="Ig-like_fold"/>
</dbReference>
<dbReference type="Pfam" id="PF00942">
    <property type="entry name" value="CBM_3"/>
    <property type="match status" value="1"/>
</dbReference>
<dbReference type="eggNOG" id="COG4733">
    <property type="taxonomic scope" value="Bacteria"/>
</dbReference>
<dbReference type="InterPro" id="IPR013320">
    <property type="entry name" value="ConA-like_dom_sf"/>
</dbReference>
<protein>
    <submittedName>
        <fullName evidence="5">Bacterial type 3a, cellulose-binding domain</fullName>
    </submittedName>
</protein>
<dbReference type="SMART" id="SM00060">
    <property type="entry name" value="FN3"/>
    <property type="match status" value="1"/>
</dbReference>
<dbReference type="Gene3D" id="2.60.120.200">
    <property type="match status" value="1"/>
</dbReference>
<dbReference type="eggNOG" id="COG2273">
    <property type="taxonomic scope" value="Bacteria"/>
</dbReference>
<dbReference type="SMART" id="SM01067">
    <property type="entry name" value="CBM_3"/>
    <property type="match status" value="1"/>
</dbReference>
<feature type="region of interest" description="Disordered" evidence="2">
    <location>
        <begin position="365"/>
        <end position="387"/>
    </location>
</feature>
<dbReference type="GO" id="GO:0030248">
    <property type="term" value="F:cellulose binding"/>
    <property type="evidence" value="ECO:0007669"/>
    <property type="project" value="InterPro"/>
</dbReference>
<accession>A9EQP9</accession>
<evidence type="ECO:0000256" key="2">
    <source>
        <dbReference type="SAM" id="MobiDB-lite"/>
    </source>
</evidence>
<sequence>MSQAGLVPASTREGSPGATVNRRPSSGPAMTERAKLSAAAAAGRTGPGRSSVEAASSSLNGGMLPSQQASAPTSREADRAQRIAGIALVRTPGNDPLNCRLEARSGAAQRWHAPCLNLKTAVAPRPGDSGSARQRQRAPLDTRLGVDRGPAMSRDAGVKGARLTIMNSNYLHAVEPMRPAGRRTRVTLLERMAELLRARALRLACLSLFVALSTCGHSSGSFAGTTDFTVQYSNYDAAAPNDTIVEAGIKIRNNTAASIPLSSIVLRYWFTKNGATTVTPACWWWSSGCSRITLTTGTVSYTGADRYVQIGFTSAAGSLAAGATTQPIDLGIEFDTNVVETDDYSYGNQTAFSDFGRITVHDAGSAPTGGLRSGTPPSGSVSPPRAPISLKATASSASAISLSWAASSGATSYDVYRSTTSGFTPGTGNQIASGVTSTSHDSTGLAASTTYYYKVTALNAGGASAASNQASATTRAGSAATAEFFDDFSYNGTSDANFTSWWSVRSWSGAPGVSGASWLESNVSLVADPQSSTNKLMRLKASTSGTGATTSQAEVITNAQKFRFGTYAARVKFNDTPLSGTRFYADKPVETFFTLTEWAVGDPDYSEQDFEYMPNGGWGQGNTNTMWLTSWETSDVNISSLVSANFNGFHTLVLQVTSASISYYIDGVHRATHGSMYVPEVDQFIFFNLWYDELDAAKGSSRTYHEDVDWVYFAEDAILSSAEVDAKIANFRSSSILRRDTVP</sequence>
<name>A9EQP9_SORC5</name>
<dbReference type="KEGG" id="scl:sce4006"/>
<evidence type="ECO:0000259" key="3">
    <source>
        <dbReference type="PROSITE" id="PS50853"/>
    </source>
</evidence>
<evidence type="ECO:0000259" key="4">
    <source>
        <dbReference type="PROSITE" id="PS51762"/>
    </source>
</evidence>
<comment type="similarity">
    <text evidence="1">Belongs to the glycosyl hydrolase 16 family.</text>
</comment>
<dbReference type="CAZy" id="GH16">
    <property type="family name" value="Glycoside Hydrolase Family 16"/>
</dbReference>
<feature type="region of interest" description="Disordered" evidence="2">
    <location>
        <begin position="1"/>
        <end position="78"/>
    </location>
</feature>
<dbReference type="InterPro" id="IPR036966">
    <property type="entry name" value="CBM3_sf"/>
</dbReference>